<dbReference type="OrthoDB" id="3433125at2759"/>
<dbReference type="GeneID" id="36570682"/>
<feature type="compositionally biased region" description="Basic and acidic residues" evidence="1">
    <location>
        <begin position="73"/>
        <end position="82"/>
    </location>
</feature>
<dbReference type="AlphaFoldDB" id="A0A2T3B4R8"/>
<dbReference type="RefSeq" id="XP_024721893.1">
    <property type="nucleotide sequence ID" value="XM_024862601.1"/>
</dbReference>
<feature type="region of interest" description="Disordered" evidence="1">
    <location>
        <begin position="64"/>
        <end position="102"/>
    </location>
</feature>
<keyword evidence="3" id="KW-1185">Reference proteome</keyword>
<dbReference type="EMBL" id="KZ679010">
    <property type="protein sequence ID" value="PSS20623.1"/>
    <property type="molecule type" value="Genomic_DNA"/>
</dbReference>
<dbReference type="Proteomes" id="UP000241818">
    <property type="component" value="Unassembled WGS sequence"/>
</dbReference>
<accession>A0A2T3B4R8</accession>
<evidence type="ECO:0000313" key="2">
    <source>
        <dbReference type="EMBL" id="PSS20623.1"/>
    </source>
</evidence>
<evidence type="ECO:0000256" key="1">
    <source>
        <dbReference type="SAM" id="MobiDB-lite"/>
    </source>
</evidence>
<feature type="region of interest" description="Disordered" evidence="1">
    <location>
        <begin position="24"/>
        <end position="52"/>
    </location>
</feature>
<dbReference type="PANTHER" id="PTHR38887:SF1">
    <property type="entry name" value="RAS MODIFICATION PROTEIN ERF4"/>
    <property type="match status" value="1"/>
</dbReference>
<organism evidence="2 3">
    <name type="scientific">Amorphotheca resinae ATCC 22711</name>
    <dbReference type="NCBI Taxonomy" id="857342"/>
    <lineage>
        <taxon>Eukaryota</taxon>
        <taxon>Fungi</taxon>
        <taxon>Dikarya</taxon>
        <taxon>Ascomycota</taxon>
        <taxon>Pezizomycotina</taxon>
        <taxon>Leotiomycetes</taxon>
        <taxon>Helotiales</taxon>
        <taxon>Amorphothecaceae</taxon>
        <taxon>Amorphotheca</taxon>
    </lineage>
</organism>
<name>A0A2T3B4R8_AMORE</name>
<proteinExistence type="predicted"/>
<evidence type="ECO:0000313" key="3">
    <source>
        <dbReference type="Proteomes" id="UP000241818"/>
    </source>
</evidence>
<protein>
    <submittedName>
        <fullName evidence="2">Uncharacterized protein</fullName>
    </submittedName>
</protein>
<dbReference type="InterPro" id="IPR053221">
    <property type="entry name" value="Burnettramic_acid_biosynth"/>
</dbReference>
<gene>
    <name evidence="2" type="ORF">M430DRAFT_139309</name>
</gene>
<feature type="compositionally biased region" description="Acidic residues" evidence="1">
    <location>
        <begin position="83"/>
        <end position="102"/>
    </location>
</feature>
<dbReference type="PANTHER" id="PTHR38887">
    <property type="entry name" value="CHROMOSOME 21, WHOLE GENOME SHOTGUN SEQUENCE"/>
    <property type="match status" value="1"/>
</dbReference>
<reference evidence="2 3" key="1">
    <citation type="journal article" date="2018" name="New Phytol.">
        <title>Comparative genomics and transcriptomics depict ericoid mycorrhizal fungi as versatile saprotrophs and plant mutualists.</title>
        <authorList>
            <person name="Martino E."/>
            <person name="Morin E."/>
            <person name="Grelet G.A."/>
            <person name="Kuo A."/>
            <person name="Kohler A."/>
            <person name="Daghino S."/>
            <person name="Barry K.W."/>
            <person name="Cichocki N."/>
            <person name="Clum A."/>
            <person name="Dockter R.B."/>
            <person name="Hainaut M."/>
            <person name="Kuo R.C."/>
            <person name="LaButti K."/>
            <person name="Lindahl B.D."/>
            <person name="Lindquist E.A."/>
            <person name="Lipzen A."/>
            <person name="Khouja H.R."/>
            <person name="Magnuson J."/>
            <person name="Murat C."/>
            <person name="Ohm R.A."/>
            <person name="Singer S.W."/>
            <person name="Spatafora J.W."/>
            <person name="Wang M."/>
            <person name="Veneault-Fourrey C."/>
            <person name="Henrissat B."/>
            <person name="Grigoriev I.V."/>
            <person name="Martin F.M."/>
            <person name="Perotto S."/>
        </authorList>
    </citation>
    <scope>NUCLEOTIDE SEQUENCE [LARGE SCALE GENOMIC DNA]</scope>
    <source>
        <strain evidence="2 3">ATCC 22711</strain>
    </source>
</reference>
<sequence>MGRLVKLIGSGIGLASEAIANYKAPQTLPESRVGESSRTAAARSPRDAPPQYVEVADDRADELIENGRAVPVDSKEKSHLKYEDEDEDDDDTLSEEGDEEQWDLDDAVEEQISPNSEEGPAQDANLLTDAFMRSHPPPPYREGAATGKLPCPVIIPQRRPRDNKRGFVRAYAPALAECGIDQDTFLDFLKTFHAASKSSPWLQVVNVAAAGAGMAPSAIAMGVSIGVQVCAGIAMEVQARTRTNSFLDRMNNEFFKPHGLYCLIMTYKPEASTTHASVDITKSISSSMTPGSSGMRQTLNNLRLSSGTTYGELELPEAAPLIFPALDTLAASTSAEGIQKKSKLKSSQKFIADYFDRRAQAEYASQNPTSALAVPSEKRFASRYADPTHPANSGSLISLLTGGVVNPAARREMRRSARWDRREDRRERRAVRRGREITSEVARRRPREGIVRRILKKDVLYLMIVNLPSEAELATGRALVANETAYRY</sequence>
<dbReference type="InParanoid" id="A0A2T3B4R8"/>